<proteinExistence type="predicted"/>
<evidence type="ECO:0000313" key="8">
    <source>
        <dbReference type="EMBL" id="SUZ49159.1"/>
    </source>
</evidence>
<dbReference type="InterPro" id="IPR015422">
    <property type="entry name" value="PyrdxlP-dep_Trfase_small"/>
</dbReference>
<keyword evidence="6" id="KW-0663">Pyridoxal phosphate</keyword>
<evidence type="ECO:0000256" key="6">
    <source>
        <dbReference type="ARBA" id="ARBA00022898"/>
    </source>
</evidence>
<dbReference type="InterPro" id="IPR015424">
    <property type="entry name" value="PyrdxlP-dep_Trfase"/>
</dbReference>
<dbReference type="EMBL" id="UINC01000106">
    <property type="protein sequence ID" value="SUZ49159.1"/>
    <property type="molecule type" value="Genomic_DNA"/>
</dbReference>
<dbReference type="NCBIfam" id="TIGR01885">
    <property type="entry name" value="Orn_aminotrans"/>
    <property type="match status" value="1"/>
</dbReference>
<evidence type="ECO:0000256" key="1">
    <source>
        <dbReference type="ARBA" id="ARBA00001933"/>
    </source>
</evidence>
<evidence type="ECO:0000256" key="5">
    <source>
        <dbReference type="ARBA" id="ARBA00022679"/>
    </source>
</evidence>
<sequence length="443" mass="48257">MSELLINGYGDDLTVNGTRIGDLSPSEHETIEKEKGGQNYAPLENVVISKVKDSSTLIARKPDPDDINKYIESEILDGLCCYSAVNQGQLNQTIVDAVIRHLDQEKLPTVPRSIRHKYMSAFLLSATAITEMDRVIPKVAGVESWELSFKICRRWGYEVKGIPDGEAIIVGAKGNFHGRSLAAVSFSDDPESKENFGPFVPGIELVPYNDVGALERLFEEKGDYIAAFMVEPIQGEAGVIVPDDDYFSRVSNLCKKYNILLSMDEVQTGFGRTGENFAHQLFGVKPDVMGCGKAAGGGILPVSFVAGRDDVLSVLTPGSEGSTFGGYPLASVVGTYAIKVMVDANLAESAKIRGHQLMQNLNQIKEQYPDKIMEVRGKGLLTAFEMFDEEKLDGHKVSVGLLDHGVYAKETHHTTVRLAPALTITSEQIDQLSDAVKLVVASL</sequence>
<dbReference type="PANTHER" id="PTHR11986:SF18">
    <property type="entry name" value="ORNITHINE AMINOTRANSFERASE, MITOCHONDRIAL"/>
    <property type="match status" value="1"/>
</dbReference>
<evidence type="ECO:0000256" key="2">
    <source>
        <dbReference type="ARBA" id="ARBA00004998"/>
    </source>
</evidence>
<evidence type="ECO:0000256" key="4">
    <source>
        <dbReference type="ARBA" id="ARBA00022576"/>
    </source>
</evidence>
<dbReference type="GO" id="GO:0030170">
    <property type="term" value="F:pyridoxal phosphate binding"/>
    <property type="evidence" value="ECO:0007669"/>
    <property type="project" value="InterPro"/>
</dbReference>
<dbReference type="InterPro" id="IPR050103">
    <property type="entry name" value="Class-III_PLP-dep_AT"/>
</dbReference>
<dbReference type="CDD" id="cd00610">
    <property type="entry name" value="OAT_like"/>
    <property type="match status" value="1"/>
</dbReference>
<comment type="pathway">
    <text evidence="2">Amino-acid biosynthesis; L-proline biosynthesis; L-glutamate 5-semialdehyde from L-ornithine: step 1/1.</text>
</comment>
<dbReference type="FunFam" id="3.40.640.10:FF:000011">
    <property type="entry name" value="Ornithine aminotransferase"/>
    <property type="match status" value="1"/>
</dbReference>
<name>A0A381N3V9_9ZZZZ</name>
<protein>
    <recommendedName>
        <fullName evidence="3">ornithine aminotransferase</fullName>
        <ecNumber evidence="3">2.6.1.13</ecNumber>
    </recommendedName>
    <alternativeName>
        <fullName evidence="7">Ornithine--oxo-acid aminotransferase</fullName>
    </alternativeName>
</protein>
<gene>
    <name evidence="8" type="ORF">METZ01_LOCUS2013</name>
</gene>
<dbReference type="GO" id="GO:0042802">
    <property type="term" value="F:identical protein binding"/>
    <property type="evidence" value="ECO:0007669"/>
    <property type="project" value="TreeGrafter"/>
</dbReference>
<dbReference type="Pfam" id="PF00202">
    <property type="entry name" value="Aminotran_3"/>
    <property type="match status" value="1"/>
</dbReference>
<dbReference type="AlphaFoldDB" id="A0A381N3V9"/>
<dbReference type="UniPathway" id="UPA00098">
    <property type="reaction ID" value="UER00358"/>
</dbReference>
<dbReference type="InterPro" id="IPR010164">
    <property type="entry name" value="Orn_aminotrans"/>
</dbReference>
<dbReference type="InterPro" id="IPR005814">
    <property type="entry name" value="Aminotrans_3"/>
</dbReference>
<dbReference type="InterPro" id="IPR015421">
    <property type="entry name" value="PyrdxlP-dep_Trfase_major"/>
</dbReference>
<comment type="cofactor">
    <cofactor evidence="1">
        <name>pyridoxal 5'-phosphate</name>
        <dbReference type="ChEBI" id="CHEBI:597326"/>
    </cofactor>
</comment>
<dbReference type="GO" id="GO:0004587">
    <property type="term" value="F:ornithine aminotransferase activity"/>
    <property type="evidence" value="ECO:0007669"/>
    <property type="project" value="UniProtKB-EC"/>
</dbReference>
<dbReference type="SUPFAM" id="SSF53383">
    <property type="entry name" value="PLP-dependent transferases"/>
    <property type="match status" value="1"/>
</dbReference>
<dbReference type="Gene3D" id="3.40.640.10">
    <property type="entry name" value="Type I PLP-dependent aspartate aminotransferase-like (Major domain)"/>
    <property type="match status" value="1"/>
</dbReference>
<dbReference type="EC" id="2.6.1.13" evidence="3"/>
<dbReference type="Gene3D" id="3.90.1150.10">
    <property type="entry name" value="Aspartate Aminotransferase, domain 1"/>
    <property type="match status" value="1"/>
</dbReference>
<accession>A0A381N3V9</accession>
<evidence type="ECO:0000256" key="3">
    <source>
        <dbReference type="ARBA" id="ARBA00012924"/>
    </source>
</evidence>
<organism evidence="8">
    <name type="scientific">marine metagenome</name>
    <dbReference type="NCBI Taxonomy" id="408172"/>
    <lineage>
        <taxon>unclassified sequences</taxon>
        <taxon>metagenomes</taxon>
        <taxon>ecological metagenomes</taxon>
    </lineage>
</organism>
<keyword evidence="5" id="KW-0808">Transferase</keyword>
<evidence type="ECO:0000256" key="7">
    <source>
        <dbReference type="ARBA" id="ARBA00030587"/>
    </source>
</evidence>
<reference evidence="8" key="1">
    <citation type="submission" date="2018-05" db="EMBL/GenBank/DDBJ databases">
        <authorList>
            <person name="Lanie J.A."/>
            <person name="Ng W.-L."/>
            <person name="Kazmierczak K.M."/>
            <person name="Andrzejewski T.M."/>
            <person name="Davidsen T.M."/>
            <person name="Wayne K.J."/>
            <person name="Tettelin H."/>
            <person name="Glass J.I."/>
            <person name="Rusch D."/>
            <person name="Podicherti R."/>
            <person name="Tsui H.-C.T."/>
            <person name="Winkler M.E."/>
        </authorList>
    </citation>
    <scope>NUCLEOTIDE SEQUENCE</scope>
</reference>
<dbReference type="GO" id="GO:0055129">
    <property type="term" value="P:L-proline biosynthetic process"/>
    <property type="evidence" value="ECO:0007669"/>
    <property type="project" value="UniProtKB-UniPathway"/>
</dbReference>
<keyword evidence="4" id="KW-0032">Aminotransferase</keyword>
<dbReference type="PANTHER" id="PTHR11986">
    <property type="entry name" value="AMINOTRANSFERASE CLASS III"/>
    <property type="match status" value="1"/>
</dbReference>